<evidence type="ECO:0000256" key="1">
    <source>
        <dbReference type="ARBA" id="ARBA00022679"/>
    </source>
</evidence>
<dbReference type="Gene3D" id="3.30.572.10">
    <property type="entry name" value="Thymidylate synthase/dCMP hydroxymethylase domain"/>
    <property type="match status" value="1"/>
</dbReference>
<reference evidence="3 4" key="1">
    <citation type="journal article" date="2016" name="Nat. Commun.">
        <title>Thousands of microbial genomes shed light on interconnected biogeochemical processes in an aquifer system.</title>
        <authorList>
            <person name="Anantharaman K."/>
            <person name="Brown C.T."/>
            <person name="Hug L.A."/>
            <person name="Sharon I."/>
            <person name="Castelle C.J."/>
            <person name="Probst A.J."/>
            <person name="Thomas B.C."/>
            <person name="Singh A."/>
            <person name="Wilkins M.J."/>
            <person name="Karaoz U."/>
            <person name="Brodie E.L."/>
            <person name="Williams K.H."/>
            <person name="Hubbard S.S."/>
            <person name="Banfield J.F."/>
        </authorList>
    </citation>
    <scope>NUCLEOTIDE SEQUENCE [LARGE SCALE GENOMIC DNA]</scope>
</reference>
<dbReference type="Pfam" id="PF00303">
    <property type="entry name" value="Thymidylat_synt"/>
    <property type="match status" value="1"/>
</dbReference>
<dbReference type="InterPro" id="IPR023451">
    <property type="entry name" value="Thymidate_synth/dCMP_Mease_dom"/>
</dbReference>
<dbReference type="InterPro" id="IPR036926">
    <property type="entry name" value="Thymidate_synth/dCMP_Mease_sf"/>
</dbReference>
<feature type="domain" description="Thymidylate synthase/dCMP hydroxymethylase" evidence="2">
    <location>
        <begin position="6"/>
        <end position="133"/>
    </location>
</feature>
<accession>A0A1G2ES29</accession>
<dbReference type="Proteomes" id="UP000176326">
    <property type="component" value="Unassembled WGS sequence"/>
</dbReference>
<keyword evidence="1" id="KW-0808">Transferase</keyword>
<name>A0A1G2ES29_9BACT</name>
<dbReference type="SUPFAM" id="SSF55831">
    <property type="entry name" value="Thymidylate synthase/dCMP hydroxymethylase"/>
    <property type="match status" value="1"/>
</dbReference>
<organism evidence="3 4">
    <name type="scientific">Candidatus Nealsonbacteria bacterium RIFOXYC1_FULL_40_7</name>
    <dbReference type="NCBI Taxonomy" id="1801678"/>
    <lineage>
        <taxon>Bacteria</taxon>
        <taxon>Candidatus Nealsoniibacteriota</taxon>
    </lineage>
</organism>
<dbReference type="AlphaFoldDB" id="A0A1G2ES29"/>
<evidence type="ECO:0000313" key="3">
    <source>
        <dbReference type="EMBL" id="OGZ28058.1"/>
    </source>
</evidence>
<dbReference type="EMBL" id="MHMN01000029">
    <property type="protein sequence ID" value="OGZ28058.1"/>
    <property type="molecule type" value="Genomic_DNA"/>
</dbReference>
<dbReference type="GO" id="GO:0016740">
    <property type="term" value="F:transferase activity"/>
    <property type="evidence" value="ECO:0007669"/>
    <property type="project" value="UniProtKB-KW"/>
</dbReference>
<comment type="caution">
    <text evidence="3">The sequence shown here is derived from an EMBL/GenBank/DDBJ whole genome shotgun (WGS) entry which is preliminary data.</text>
</comment>
<protein>
    <recommendedName>
        <fullName evidence="2">Thymidylate synthase/dCMP hydroxymethylase domain-containing protein</fullName>
    </recommendedName>
</protein>
<sequence length="139" mass="15868">MKEGKMIEYVVERLSNIPESKKAIISFIHWDDYKAVLAKPKDDYLPCITTVQFRLIKNKKGWKMNTIFNARSIDAFQKASGNLVAIVLLSKKIAKQIAKNLKVPVDLNTLDGIITDAHIYQETINDAKELVNKYKNICN</sequence>
<gene>
    <name evidence="3" type="ORF">A2427_03260</name>
</gene>
<proteinExistence type="predicted"/>
<evidence type="ECO:0000259" key="2">
    <source>
        <dbReference type="Pfam" id="PF00303"/>
    </source>
</evidence>
<evidence type="ECO:0000313" key="4">
    <source>
        <dbReference type="Proteomes" id="UP000176326"/>
    </source>
</evidence>